<dbReference type="EMBL" id="JAPDDT010000001">
    <property type="protein sequence ID" value="MCW1921469.1"/>
    <property type="molecule type" value="Genomic_DNA"/>
</dbReference>
<evidence type="ECO:0000313" key="2">
    <source>
        <dbReference type="EMBL" id="MCW1921469.1"/>
    </source>
</evidence>
<name>A0ABT3GD41_9BACT</name>
<comment type="caution">
    <text evidence="2">The sequence shown here is derived from an EMBL/GenBank/DDBJ whole genome shotgun (WGS) entry which is preliminary data.</text>
</comment>
<dbReference type="Proteomes" id="UP001320876">
    <property type="component" value="Unassembled WGS sequence"/>
</dbReference>
<feature type="transmembrane region" description="Helical" evidence="1">
    <location>
        <begin position="12"/>
        <end position="45"/>
    </location>
</feature>
<dbReference type="RefSeq" id="WP_264485578.1">
    <property type="nucleotide sequence ID" value="NZ_JAPDDT010000001.1"/>
</dbReference>
<keyword evidence="1" id="KW-0812">Transmembrane</keyword>
<proteinExistence type="predicted"/>
<keyword evidence="1" id="KW-0472">Membrane</keyword>
<keyword evidence="1" id="KW-1133">Transmembrane helix</keyword>
<organism evidence="2 3">
    <name type="scientific">Luteolibacter arcticus</name>
    <dbReference type="NCBI Taxonomy" id="1581411"/>
    <lineage>
        <taxon>Bacteria</taxon>
        <taxon>Pseudomonadati</taxon>
        <taxon>Verrucomicrobiota</taxon>
        <taxon>Verrucomicrobiia</taxon>
        <taxon>Verrucomicrobiales</taxon>
        <taxon>Verrucomicrobiaceae</taxon>
        <taxon>Luteolibacter</taxon>
    </lineage>
</organism>
<evidence type="ECO:0000313" key="3">
    <source>
        <dbReference type="Proteomes" id="UP001320876"/>
    </source>
</evidence>
<protein>
    <submittedName>
        <fullName evidence="2">Uncharacterized protein</fullName>
    </submittedName>
</protein>
<evidence type="ECO:0000256" key="1">
    <source>
        <dbReference type="SAM" id="Phobius"/>
    </source>
</evidence>
<keyword evidence="3" id="KW-1185">Reference proteome</keyword>
<accession>A0ABT3GD41</accession>
<reference evidence="2 3" key="1">
    <citation type="submission" date="2022-10" db="EMBL/GenBank/DDBJ databases">
        <title>Luteolibacter arcticus strain CCTCC AB 2014275, whole genome shotgun sequencing project.</title>
        <authorList>
            <person name="Zhao G."/>
            <person name="Shen L."/>
        </authorList>
    </citation>
    <scope>NUCLEOTIDE SEQUENCE [LARGE SCALE GENOMIC DNA]</scope>
    <source>
        <strain evidence="2 3">CCTCC AB 2014275</strain>
    </source>
</reference>
<gene>
    <name evidence="2" type="ORF">OKA05_02825</name>
</gene>
<sequence length="224" mass="24461">MSQDSSGSPVGWLIGLSVLAAAFYFWRISLALVALAVVIGLLAWLGYRFLSKSGRAQTAIEDHDYAAALRLLQDGGDADQLISALRFKVPFPGETIKARVIAAVRELLALQDAATDPANPHLPAELREEIGRRTQESLSSLWPLCQKLALVTRAKVKPEAVRERIEGVTQQLEELAANAETTRHQLAQLTLGATPLEIHEATEQVGAMKWQVSEMQKLDAMLEG</sequence>